<evidence type="ECO:0000256" key="2">
    <source>
        <dbReference type="ARBA" id="ARBA00022692"/>
    </source>
</evidence>
<gene>
    <name evidence="7" type="ORF">N8K70_03620</name>
</gene>
<proteinExistence type="predicted"/>
<evidence type="ECO:0000313" key="8">
    <source>
        <dbReference type="Proteomes" id="UP001305498"/>
    </source>
</evidence>
<name>A0AA97FJC3_9MICO</name>
<dbReference type="KEGG" id="mbet:N8K70_03620"/>
<accession>A0AA97FJC3</accession>
<keyword evidence="8" id="KW-1185">Reference proteome</keyword>
<feature type="domain" description="Integral membrane bound transporter" evidence="6">
    <location>
        <begin position="48"/>
        <end position="165"/>
    </location>
</feature>
<keyword evidence="2 5" id="KW-0812">Transmembrane</keyword>
<organism evidence="7 8">
    <name type="scientific">Microbacterium betulae</name>
    <dbReference type="NCBI Taxonomy" id="2981139"/>
    <lineage>
        <taxon>Bacteria</taxon>
        <taxon>Bacillati</taxon>
        <taxon>Actinomycetota</taxon>
        <taxon>Actinomycetes</taxon>
        <taxon>Micrococcales</taxon>
        <taxon>Microbacteriaceae</taxon>
        <taxon>Microbacterium</taxon>
    </lineage>
</organism>
<comment type="subcellular location">
    <subcellularLocation>
        <location evidence="1">Membrane</location>
        <topology evidence="1">Multi-pass membrane protein</topology>
    </subcellularLocation>
</comment>
<dbReference type="Proteomes" id="UP001305498">
    <property type="component" value="Chromosome"/>
</dbReference>
<evidence type="ECO:0000259" key="6">
    <source>
        <dbReference type="Pfam" id="PF13515"/>
    </source>
</evidence>
<feature type="transmembrane region" description="Helical" evidence="5">
    <location>
        <begin position="96"/>
        <end position="122"/>
    </location>
</feature>
<dbReference type="Pfam" id="PF13515">
    <property type="entry name" value="FUSC_2"/>
    <property type="match status" value="1"/>
</dbReference>
<keyword evidence="3 5" id="KW-1133">Transmembrane helix</keyword>
<feature type="transmembrane region" description="Helical" evidence="5">
    <location>
        <begin position="128"/>
        <end position="145"/>
    </location>
</feature>
<keyword evidence="4 5" id="KW-0472">Membrane</keyword>
<dbReference type="AlphaFoldDB" id="A0AA97FJC3"/>
<protein>
    <submittedName>
        <fullName evidence="7">FUSC family protein</fullName>
    </submittedName>
</protein>
<dbReference type="RefSeq" id="WP_317140250.1">
    <property type="nucleotide sequence ID" value="NZ_CP118157.1"/>
</dbReference>
<dbReference type="GO" id="GO:0016020">
    <property type="term" value="C:membrane"/>
    <property type="evidence" value="ECO:0007669"/>
    <property type="project" value="UniProtKB-SubCell"/>
</dbReference>
<evidence type="ECO:0000313" key="7">
    <source>
        <dbReference type="EMBL" id="WOF23779.1"/>
    </source>
</evidence>
<sequence>MTDSAPLTSAVPVPWRRRISPRPGLARVRDSWVAVAQIVVAATGGFLVAYYLLGHETPLLAATVSISSLGLARDARPRRVLETVLGMLTGILVSELLRLAFGSGAWQLGATLAVTMLLARFLMPSPQFAVAAAIQAAIAMVLPVGPLPFMRLADGAIGGVLAVAVTALLPRNPMSAEVRDGRALFAAFDAAAGRVVQGLRRGDAIRADRGLEKARDVQGLVDAWSASLESAQAVSALSPFLRSRRIELQRHARVQRNMDLASRNLRVVARRAAYASRDGEQRPVAADTLAGLQRAAVLVAESLDDIATEPVARETLLAIARRLDPAAMLPGAPQGELALVAAMRPLAVDLLIASGVPRDEAWASIPRV</sequence>
<reference evidence="7 8" key="1">
    <citation type="submission" date="2023-02" db="EMBL/GenBank/DDBJ databases">
        <title>Microbacterium betulae sp. nov., isolated from birch wood.</title>
        <authorList>
            <person name="Pasciak M."/>
            <person name="Pawlik K.J."/>
            <person name="Martynowski D."/>
            <person name="Laczmanski L."/>
            <person name="Ciekot J."/>
            <person name="Szponar B."/>
            <person name="Wojcik-Fatla A."/>
            <person name="Mackiewicz B."/>
            <person name="Farian E."/>
            <person name="Cholewa G."/>
            <person name="Cholewa A."/>
            <person name="Dutkiewicz J."/>
        </authorList>
    </citation>
    <scope>NUCLEOTIDE SEQUENCE [LARGE SCALE GENOMIC DNA]</scope>
    <source>
        <strain evidence="7 8">AB</strain>
    </source>
</reference>
<feature type="transmembrane region" description="Helical" evidence="5">
    <location>
        <begin position="32"/>
        <end position="53"/>
    </location>
</feature>
<evidence type="ECO:0000256" key="3">
    <source>
        <dbReference type="ARBA" id="ARBA00022989"/>
    </source>
</evidence>
<evidence type="ECO:0000256" key="1">
    <source>
        <dbReference type="ARBA" id="ARBA00004141"/>
    </source>
</evidence>
<evidence type="ECO:0000256" key="5">
    <source>
        <dbReference type="SAM" id="Phobius"/>
    </source>
</evidence>
<dbReference type="EMBL" id="CP118157">
    <property type="protein sequence ID" value="WOF23779.1"/>
    <property type="molecule type" value="Genomic_DNA"/>
</dbReference>
<dbReference type="InterPro" id="IPR049453">
    <property type="entry name" value="Memb_transporter_dom"/>
</dbReference>
<evidence type="ECO:0000256" key="4">
    <source>
        <dbReference type="ARBA" id="ARBA00023136"/>
    </source>
</evidence>